<keyword evidence="3" id="KW-0804">Transcription</keyword>
<dbReference type="PROSITE" id="PS50043">
    <property type="entry name" value="HTH_LUXR_2"/>
    <property type="match status" value="1"/>
</dbReference>
<feature type="domain" description="HTH luxR-type" evidence="4">
    <location>
        <begin position="655"/>
        <end position="720"/>
    </location>
</feature>
<dbReference type="InterPro" id="IPR016032">
    <property type="entry name" value="Sig_transdc_resp-reg_C-effctor"/>
</dbReference>
<evidence type="ECO:0000256" key="1">
    <source>
        <dbReference type="ARBA" id="ARBA00023015"/>
    </source>
</evidence>
<dbReference type="InterPro" id="IPR011990">
    <property type="entry name" value="TPR-like_helical_dom_sf"/>
</dbReference>
<dbReference type="SUPFAM" id="SSF48452">
    <property type="entry name" value="TPR-like"/>
    <property type="match status" value="1"/>
</dbReference>
<dbReference type="Gene3D" id="1.25.40.10">
    <property type="entry name" value="Tetratricopeptide repeat domain"/>
    <property type="match status" value="1"/>
</dbReference>
<proteinExistence type="predicted"/>
<evidence type="ECO:0000259" key="4">
    <source>
        <dbReference type="PROSITE" id="PS50043"/>
    </source>
</evidence>
<dbReference type="Pfam" id="PF00196">
    <property type="entry name" value="GerE"/>
    <property type="match status" value="1"/>
</dbReference>
<dbReference type="Gene3D" id="1.10.10.10">
    <property type="entry name" value="Winged helix-like DNA-binding domain superfamily/Winged helix DNA-binding domain"/>
    <property type="match status" value="1"/>
</dbReference>
<dbReference type="SMART" id="SM00421">
    <property type="entry name" value="HTH_LUXR"/>
    <property type="match status" value="1"/>
</dbReference>
<sequence length="728" mass="78599">MSAVEKWSQSAEVSEYLRDVDWVSADDISSKTISNGRFSSNGNSSQSSVWTVRSALAYLSHDGADRLRVAQLLAVVDQPTASRIHAEVLDADPVWVRAVIRELTEAGLVAYSRFRRRDIRDAVVRETPLMVRTSMHHRVAGVLHAGGAPAMRVADHLVSAGTARFPWSVSLLRAAAGDAIADDQITRAVDYLELASRLADDDERAIILTTLAVVRWRLSPSTSGRSFGRLIGALRGGLIPPQCVPMVARYLLWHGRAEEAAAALDQLDAAADGGDATGPARLAAMNEWLACNYPGVLEGRAAAPEPDRTTVRSGSASAVRTEPDVEAARLLIDVLTNGASAGAVAAAQRMLRGHRLDDETFGALLIALDCLTYSDQLDVATSWCEALVLEAAARRAPTWQSIFAIWRSAMSVREGNLHAAIDRASGAVGRINSENLGTYTGLAVASLVAATTAAGRYREAAAYLDHALPDSVLESRIGLQFLHARGHYHMAVGAYDQALEDFSGCGERMRRWNMDIPGLVAWRNDLAELYLRLGEPRNARRWASAHLDRIGGVDRHRTAGVSVRLIAASSPVLDQVALLRQSVSIANSGGNQLELATALAALSDAYHAIGERDRARAANRRATRLAEQCGAEPLRIRLAGPRGESAPMLVSLDQPPRALDTLSPAELKVAELAAAGRRNRDIAKELHITTSTVEQHLTRVYRKLRVARRSDLVAVLAATDLAPVREVR</sequence>
<dbReference type="Proteomes" id="UP001551695">
    <property type="component" value="Unassembled WGS sequence"/>
</dbReference>
<dbReference type="PROSITE" id="PS00622">
    <property type="entry name" value="HTH_LUXR_1"/>
    <property type="match status" value="1"/>
</dbReference>
<accession>A0ABV3FN55</accession>
<evidence type="ECO:0000256" key="2">
    <source>
        <dbReference type="ARBA" id="ARBA00023125"/>
    </source>
</evidence>
<evidence type="ECO:0000313" key="5">
    <source>
        <dbReference type="EMBL" id="MEV0706852.1"/>
    </source>
</evidence>
<organism evidence="5 6">
    <name type="scientific">Nocardia aurea</name>
    <dbReference type="NCBI Taxonomy" id="2144174"/>
    <lineage>
        <taxon>Bacteria</taxon>
        <taxon>Bacillati</taxon>
        <taxon>Actinomycetota</taxon>
        <taxon>Actinomycetes</taxon>
        <taxon>Mycobacteriales</taxon>
        <taxon>Nocardiaceae</taxon>
        <taxon>Nocardia</taxon>
    </lineage>
</organism>
<comment type="caution">
    <text evidence="5">The sequence shown here is derived from an EMBL/GenBank/DDBJ whole genome shotgun (WGS) entry which is preliminary data.</text>
</comment>
<dbReference type="PRINTS" id="PR00038">
    <property type="entry name" value="HTHLUXR"/>
</dbReference>
<keyword evidence="2" id="KW-0238">DNA-binding</keyword>
<dbReference type="InterPro" id="IPR036388">
    <property type="entry name" value="WH-like_DNA-bd_sf"/>
</dbReference>
<dbReference type="EMBL" id="JBFAKC010000002">
    <property type="protein sequence ID" value="MEV0706852.1"/>
    <property type="molecule type" value="Genomic_DNA"/>
</dbReference>
<dbReference type="InterPro" id="IPR000792">
    <property type="entry name" value="Tscrpt_reg_LuxR_C"/>
</dbReference>
<dbReference type="PANTHER" id="PTHR44688:SF16">
    <property type="entry name" value="DNA-BINDING TRANSCRIPTIONAL ACTIVATOR DEVR_DOSR"/>
    <property type="match status" value="1"/>
</dbReference>
<dbReference type="PANTHER" id="PTHR44688">
    <property type="entry name" value="DNA-BINDING TRANSCRIPTIONAL ACTIVATOR DEVR_DOSR"/>
    <property type="match status" value="1"/>
</dbReference>
<keyword evidence="1" id="KW-0805">Transcription regulation</keyword>
<dbReference type="SUPFAM" id="SSF46894">
    <property type="entry name" value="C-terminal effector domain of the bipartite response regulators"/>
    <property type="match status" value="1"/>
</dbReference>
<keyword evidence="6" id="KW-1185">Reference proteome</keyword>
<dbReference type="RefSeq" id="WP_357780305.1">
    <property type="nucleotide sequence ID" value="NZ_JBFAKC010000002.1"/>
</dbReference>
<reference evidence="5 6" key="1">
    <citation type="submission" date="2024-06" db="EMBL/GenBank/DDBJ databases">
        <title>The Natural Products Discovery Center: Release of the First 8490 Sequenced Strains for Exploring Actinobacteria Biosynthetic Diversity.</title>
        <authorList>
            <person name="Kalkreuter E."/>
            <person name="Kautsar S.A."/>
            <person name="Yang D."/>
            <person name="Bader C.D."/>
            <person name="Teijaro C.N."/>
            <person name="Fluegel L."/>
            <person name="Davis C.M."/>
            <person name="Simpson J.R."/>
            <person name="Lauterbach L."/>
            <person name="Steele A.D."/>
            <person name="Gui C."/>
            <person name="Meng S."/>
            <person name="Li G."/>
            <person name="Viehrig K."/>
            <person name="Ye F."/>
            <person name="Su P."/>
            <person name="Kiefer A.F."/>
            <person name="Nichols A."/>
            <person name="Cepeda A.J."/>
            <person name="Yan W."/>
            <person name="Fan B."/>
            <person name="Jiang Y."/>
            <person name="Adhikari A."/>
            <person name="Zheng C.-J."/>
            <person name="Schuster L."/>
            <person name="Cowan T.M."/>
            <person name="Smanski M.J."/>
            <person name="Chevrette M.G."/>
            <person name="De Carvalho L.P.S."/>
            <person name="Shen B."/>
        </authorList>
    </citation>
    <scope>NUCLEOTIDE SEQUENCE [LARGE SCALE GENOMIC DNA]</scope>
    <source>
        <strain evidence="5 6">NPDC050403</strain>
    </source>
</reference>
<dbReference type="CDD" id="cd06170">
    <property type="entry name" value="LuxR_C_like"/>
    <property type="match status" value="1"/>
</dbReference>
<protein>
    <submittedName>
        <fullName evidence="5">Helix-turn-helix transcriptional regulator</fullName>
    </submittedName>
</protein>
<name>A0ABV3FN55_9NOCA</name>
<gene>
    <name evidence="5" type="ORF">AB0I48_04745</name>
</gene>
<evidence type="ECO:0000313" key="6">
    <source>
        <dbReference type="Proteomes" id="UP001551695"/>
    </source>
</evidence>
<evidence type="ECO:0000256" key="3">
    <source>
        <dbReference type="ARBA" id="ARBA00023163"/>
    </source>
</evidence>